<dbReference type="Proteomes" id="UP001652700">
    <property type="component" value="Unplaced"/>
</dbReference>
<evidence type="ECO:0000256" key="3">
    <source>
        <dbReference type="ARBA" id="ARBA00006801"/>
    </source>
</evidence>
<keyword evidence="10" id="KW-0560">Oxidoreductase</keyword>
<dbReference type="Pfam" id="PF02375">
    <property type="entry name" value="JmjN"/>
    <property type="match status" value="1"/>
</dbReference>
<reference evidence="20" key="1">
    <citation type="submission" date="2025-05" db="UniProtKB">
        <authorList>
            <consortium name="EnsemblMetazoa"/>
        </authorList>
    </citation>
    <scope>IDENTIFICATION</scope>
</reference>
<dbReference type="SUPFAM" id="SSF57903">
    <property type="entry name" value="FYVE/PHD zinc finger"/>
    <property type="match status" value="1"/>
</dbReference>
<evidence type="ECO:0000256" key="11">
    <source>
        <dbReference type="ARBA" id="ARBA00023004"/>
    </source>
</evidence>
<dbReference type="PANTHER" id="PTHR10694:SF33">
    <property type="entry name" value="LYSINE-SPECIFIC DEMETHYLASE 5"/>
    <property type="match status" value="1"/>
</dbReference>
<dbReference type="InterPro" id="IPR048615">
    <property type="entry name" value="KDM5_C-hel"/>
</dbReference>
<dbReference type="Pfam" id="PF01388">
    <property type="entry name" value="ARID"/>
    <property type="match status" value="1"/>
</dbReference>
<keyword evidence="7" id="KW-0862">Zinc</keyword>
<protein>
    <recommendedName>
        <fullName evidence="4">[histone H3]-trimethyl-L-lysine(4) demethylase</fullName>
        <ecNumber evidence="4">1.14.11.67</ecNumber>
    </recommendedName>
</protein>
<dbReference type="InterPro" id="IPR019786">
    <property type="entry name" value="Zinc_finger_PHD-type_CS"/>
</dbReference>
<comment type="subcellular location">
    <subcellularLocation>
        <location evidence="2">Nucleus</location>
    </subcellularLocation>
</comment>
<dbReference type="InterPro" id="IPR003349">
    <property type="entry name" value="JmjN"/>
</dbReference>
<evidence type="ECO:0000256" key="2">
    <source>
        <dbReference type="ARBA" id="ARBA00004123"/>
    </source>
</evidence>
<evidence type="ECO:0000313" key="21">
    <source>
        <dbReference type="Proteomes" id="UP001652700"/>
    </source>
</evidence>
<sequence length="729" mass="83850">MNNRVEKPTTSSSKLHKVKKPPGISKISPKIFRNMTSKVPPSLHGQQKEESFVFQEPEEAMILRPTREEFEDPLVFIATIRPYAEKYGICKIIPPADWRPSFAVDVDNFKFTPRVQRLNELEAKTRINFNFLDQIAKFWDLQGSSLKLPMIENKLLDLYTLHCIVEKWGGYQNVLKDKMWQQVAQLMGLPMKKGVGAMLKLHYEKVLYPYDLFKSDQSNDVKSDKKASSDLKFEGNNVDKRNKDYKPHSIESRMQIKPSPEVNPRRTNRFDIDELSSYTCGNCHRGDDEECMLLCDGCDDSYHTYCLIPPLVEIPEGDWRCPKCVAEEVSKPMEAFGFEQAKREYTLEKFGEMADQFKSEYFNMPAHKVPLETVEQEYWRIMSTIDEDVTVEYGADLHTMDHGSGFPTANSANLSELEKQYAESGWNLNNLPVLPGSVLGHINAEVSGMKVPWMYVGMCFSTFCWHNEDHWSYSINYLHWGEPKTWYGVAGRQAEDFEETMKSVAPELFQAQPDLLHQLVTIMNPNILMNNGIKVYKMNQHAGEFIVTFPRAYHAGFNQGYNFAEAVNFAPADWLSVGRECVLHYSNLGRFCVFSHDEVVCKMTLNASQLEYTLAVATYSDMSVMIEIEKKLRQTLADSGITKSTAEPFESLHDDERQCEICKTTCFLSAITCACSIDKLVCLRHFKNYCECPPNSKTLRYRYSIDELSNMLQNLKKVITESRDTWIVV</sequence>
<dbReference type="SMART" id="SM01014">
    <property type="entry name" value="ARID"/>
    <property type="match status" value="1"/>
</dbReference>
<dbReference type="Pfam" id="PF02928">
    <property type="entry name" value="zf-C5HC2"/>
    <property type="match status" value="1"/>
</dbReference>
<evidence type="ECO:0000259" key="19">
    <source>
        <dbReference type="PROSITE" id="PS51184"/>
    </source>
</evidence>
<dbReference type="SUPFAM" id="SSF51197">
    <property type="entry name" value="Clavaminate synthase-like"/>
    <property type="match status" value="1"/>
</dbReference>
<dbReference type="GeneID" id="126882917"/>
<feature type="compositionally biased region" description="Basic and acidic residues" evidence="15">
    <location>
        <begin position="218"/>
        <end position="251"/>
    </location>
</feature>
<dbReference type="InterPro" id="IPR001606">
    <property type="entry name" value="ARID_dom"/>
</dbReference>
<feature type="domain" description="PHD-type" evidence="16">
    <location>
        <begin position="277"/>
        <end position="327"/>
    </location>
</feature>
<dbReference type="InterPro" id="IPR001965">
    <property type="entry name" value="Znf_PHD"/>
</dbReference>
<feature type="region of interest" description="Disordered" evidence="15">
    <location>
        <begin position="218"/>
        <end position="267"/>
    </location>
</feature>
<dbReference type="PROSITE" id="PS51183">
    <property type="entry name" value="JMJN"/>
    <property type="match status" value="1"/>
</dbReference>
<dbReference type="PROSITE" id="PS51011">
    <property type="entry name" value="ARID"/>
    <property type="match status" value="1"/>
</dbReference>
<keyword evidence="9" id="KW-0223">Dioxygenase</keyword>
<feature type="domain" description="JmjN" evidence="18">
    <location>
        <begin position="60"/>
        <end position="101"/>
    </location>
</feature>
<dbReference type="EnsemblMetazoa" id="XM_050647994.1">
    <property type="protein sequence ID" value="XP_050503951.1"/>
    <property type="gene ID" value="LOC126882917"/>
</dbReference>
<dbReference type="SMART" id="SM00249">
    <property type="entry name" value="PHD"/>
    <property type="match status" value="1"/>
</dbReference>
<dbReference type="InterPro" id="IPR004198">
    <property type="entry name" value="Znf_C5HC2"/>
</dbReference>
<keyword evidence="12" id="KW-0539">Nucleus</keyword>
<evidence type="ECO:0000256" key="10">
    <source>
        <dbReference type="ARBA" id="ARBA00023002"/>
    </source>
</evidence>
<evidence type="ECO:0000256" key="7">
    <source>
        <dbReference type="ARBA" id="ARBA00022833"/>
    </source>
</evidence>
<dbReference type="Pfam" id="PF21323">
    <property type="entry name" value="KDM5_C-hel"/>
    <property type="match status" value="1"/>
</dbReference>
<comment type="catalytic activity">
    <reaction evidence="13">
        <text>N(6),N(6),N(6)-trimethyl-L-lysyl(4)-[histone H3] + 3 2-oxoglutarate + 3 O2 = L-lysyl(4)-[histone H3] + 3 formaldehyde + 3 succinate + 3 CO2</text>
        <dbReference type="Rhea" id="RHEA:60208"/>
        <dbReference type="Rhea" id="RHEA-COMP:15537"/>
        <dbReference type="Rhea" id="RHEA-COMP:15547"/>
        <dbReference type="ChEBI" id="CHEBI:15379"/>
        <dbReference type="ChEBI" id="CHEBI:16526"/>
        <dbReference type="ChEBI" id="CHEBI:16810"/>
        <dbReference type="ChEBI" id="CHEBI:16842"/>
        <dbReference type="ChEBI" id="CHEBI:29969"/>
        <dbReference type="ChEBI" id="CHEBI:30031"/>
        <dbReference type="ChEBI" id="CHEBI:61961"/>
        <dbReference type="EC" id="1.14.11.67"/>
    </reaction>
</comment>
<proteinExistence type="inferred from homology"/>
<dbReference type="PROSITE" id="PS50016">
    <property type="entry name" value="ZF_PHD_2"/>
    <property type="match status" value="1"/>
</dbReference>
<organism evidence="20 21">
    <name type="scientific">Diabrotica virgifera virgifera</name>
    <name type="common">western corn rootworm</name>
    <dbReference type="NCBI Taxonomy" id="50390"/>
    <lineage>
        <taxon>Eukaryota</taxon>
        <taxon>Metazoa</taxon>
        <taxon>Ecdysozoa</taxon>
        <taxon>Arthropoda</taxon>
        <taxon>Hexapoda</taxon>
        <taxon>Insecta</taxon>
        <taxon>Pterygota</taxon>
        <taxon>Neoptera</taxon>
        <taxon>Endopterygota</taxon>
        <taxon>Coleoptera</taxon>
        <taxon>Polyphaga</taxon>
        <taxon>Cucujiformia</taxon>
        <taxon>Chrysomeloidea</taxon>
        <taxon>Chrysomelidae</taxon>
        <taxon>Galerucinae</taxon>
        <taxon>Diabroticina</taxon>
        <taxon>Diabroticites</taxon>
        <taxon>Diabrotica</taxon>
    </lineage>
</organism>
<comment type="similarity">
    <text evidence="3">Belongs to the JARID1 histone demethylase family.</text>
</comment>
<evidence type="ECO:0000256" key="4">
    <source>
        <dbReference type="ARBA" id="ARBA00012902"/>
    </source>
</evidence>
<evidence type="ECO:0000256" key="8">
    <source>
        <dbReference type="ARBA" id="ARBA00022853"/>
    </source>
</evidence>
<evidence type="ECO:0000256" key="5">
    <source>
        <dbReference type="ARBA" id="ARBA00022723"/>
    </source>
</evidence>
<dbReference type="PROSITE" id="PS01359">
    <property type="entry name" value="ZF_PHD_1"/>
    <property type="match status" value="1"/>
</dbReference>
<evidence type="ECO:0000256" key="1">
    <source>
        <dbReference type="ARBA" id="ARBA00001954"/>
    </source>
</evidence>
<keyword evidence="6 14" id="KW-0863">Zinc-finger</keyword>
<dbReference type="RefSeq" id="XP_050503951.1">
    <property type="nucleotide sequence ID" value="XM_050647994.1"/>
</dbReference>
<dbReference type="InterPro" id="IPR036431">
    <property type="entry name" value="ARID_dom_sf"/>
</dbReference>
<dbReference type="PROSITE" id="PS51184">
    <property type="entry name" value="JMJC"/>
    <property type="match status" value="1"/>
</dbReference>
<evidence type="ECO:0000259" key="16">
    <source>
        <dbReference type="PROSITE" id="PS50016"/>
    </source>
</evidence>
<evidence type="ECO:0000256" key="6">
    <source>
        <dbReference type="ARBA" id="ARBA00022771"/>
    </source>
</evidence>
<evidence type="ECO:0000259" key="18">
    <source>
        <dbReference type="PROSITE" id="PS51183"/>
    </source>
</evidence>
<dbReference type="InterPro" id="IPR019787">
    <property type="entry name" value="Znf_PHD-finger"/>
</dbReference>
<dbReference type="SMART" id="SM00501">
    <property type="entry name" value="BRIGHT"/>
    <property type="match status" value="1"/>
</dbReference>
<evidence type="ECO:0000256" key="9">
    <source>
        <dbReference type="ARBA" id="ARBA00022964"/>
    </source>
</evidence>
<accession>A0ABM5K192</accession>
<name>A0ABM5K192_DIAVI</name>
<keyword evidence="5" id="KW-0479">Metal-binding</keyword>
<dbReference type="Gene3D" id="1.10.150.60">
    <property type="entry name" value="ARID DNA-binding domain"/>
    <property type="match status" value="1"/>
</dbReference>
<dbReference type="SMART" id="SM00545">
    <property type="entry name" value="JmjN"/>
    <property type="match status" value="1"/>
</dbReference>
<feature type="domain" description="JmjC" evidence="19">
    <location>
        <begin position="420"/>
        <end position="586"/>
    </location>
</feature>
<dbReference type="InterPro" id="IPR013083">
    <property type="entry name" value="Znf_RING/FYVE/PHD"/>
</dbReference>
<keyword evidence="8" id="KW-0156">Chromatin regulator</keyword>
<feature type="domain" description="ARID" evidence="17">
    <location>
        <begin position="125"/>
        <end position="215"/>
    </location>
</feature>
<dbReference type="Gene3D" id="3.30.40.10">
    <property type="entry name" value="Zinc/RING finger domain, C3HC4 (zinc finger)"/>
    <property type="match status" value="1"/>
</dbReference>
<evidence type="ECO:0000256" key="13">
    <source>
        <dbReference type="ARBA" id="ARBA00048734"/>
    </source>
</evidence>
<evidence type="ECO:0000256" key="15">
    <source>
        <dbReference type="SAM" id="MobiDB-lite"/>
    </source>
</evidence>
<evidence type="ECO:0000259" key="17">
    <source>
        <dbReference type="PROSITE" id="PS51011"/>
    </source>
</evidence>
<keyword evidence="11" id="KW-0408">Iron</keyword>
<dbReference type="SUPFAM" id="SSF46774">
    <property type="entry name" value="ARID-like"/>
    <property type="match status" value="1"/>
</dbReference>
<dbReference type="SMART" id="SM00558">
    <property type="entry name" value="JmjC"/>
    <property type="match status" value="1"/>
</dbReference>
<evidence type="ECO:0000313" key="20">
    <source>
        <dbReference type="EnsemblMetazoa" id="XP_050503951.1"/>
    </source>
</evidence>
<evidence type="ECO:0000256" key="14">
    <source>
        <dbReference type="PROSITE-ProRule" id="PRU00146"/>
    </source>
</evidence>
<dbReference type="Pfam" id="PF00628">
    <property type="entry name" value="PHD"/>
    <property type="match status" value="1"/>
</dbReference>
<comment type="cofactor">
    <cofactor evidence="1">
        <name>Fe(2+)</name>
        <dbReference type="ChEBI" id="CHEBI:29033"/>
    </cofactor>
</comment>
<dbReference type="InterPro" id="IPR011011">
    <property type="entry name" value="Znf_FYVE_PHD"/>
</dbReference>
<dbReference type="EC" id="1.14.11.67" evidence="4"/>
<evidence type="ECO:0000256" key="12">
    <source>
        <dbReference type="ARBA" id="ARBA00023242"/>
    </source>
</evidence>
<dbReference type="Gene3D" id="2.60.120.650">
    <property type="entry name" value="Cupin"/>
    <property type="match status" value="1"/>
</dbReference>
<dbReference type="InterPro" id="IPR003347">
    <property type="entry name" value="JmjC_dom"/>
</dbReference>
<dbReference type="CDD" id="cd15515">
    <property type="entry name" value="PHD1_KDM5A_like"/>
    <property type="match status" value="1"/>
</dbReference>
<feature type="region of interest" description="Disordered" evidence="15">
    <location>
        <begin position="1"/>
        <end position="28"/>
    </location>
</feature>
<dbReference type="PANTHER" id="PTHR10694">
    <property type="entry name" value="LYSINE-SPECIFIC DEMETHYLASE"/>
    <property type="match status" value="1"/>
</dbReference>
<keyword evidence="21" id="KW-1185">Reference proteome</keyword>
<dbReference type="Pfam" id="PF02373">
    <property type="entry name" value="JmjC"/>
    <property type="match status" value="1"/>
</dbReference>